<accession>A0AAV2LXM4</accession>
<dbReference type="SUPFAM" id="SSF56436">
    <property type="entry name" value="C-type lectin-like"/>
    <property type="match status" value="2"/>
</dbReference>
<evidence type="ECO:0000313" key="4">
    <source>
        <dbReference type="Proteomes" id="UP001497482"/>
    </source>
</evidence>
<dbReference type="Proteomes" id="UP001497482">
    <property type="component" value="Chromosome 5"/>
</dbReference>
<dbReference type="CDD" id="cd00037">
    <property type="entry name" value="CLECT"/>
    <property type="match status" value="1"/>
</dbReference>
<dbReference type="InterPro" id="IPR001304">
    <property type="entry name" value="C-type_lectin-like"/>
</dbReference>
<name>A0AAV2LXM4_KNICA</name>
<keyword evidence="4" id="KW-1185">Reference proteome</keyword>
<dbReference type="InterPro" id="IPR018378">
    <property type="entry name" value="C-type_lectin_CS"/>
</dbReference>
<dbReference type="PROSITE" id="PS50041">
    <property type="entry name" value="C_TYPE_LECTIN_2"/>
    <property type="match status" value="2"/>
</dbReference>
<dbReference type="PANTHER" id="PTHR45784">
    <property type="entry name" value="C-TYPE LECTIN DOMAIN FAMILY 20 MEMBER A-RELATED"/>
    <property type="match status" value="1"/>
</dbReference>
<feature type="domain" description="C-type lectin" evidence="2">
    <location>
        <begin position="1"/>
        <end position="105"/>
    </location>
</feature>
<gene>
    <name evidence="3" type="ORF">KC01_LOCUS33148</name>
</gene>
<dbReference type="InterPro" id="IPR016187">
    <property type="entry name" value="CTDL_fold"/>
</dbReference>
<proteinExistence type="predicted"/>
<evidence type="ECO:0000259" key="2">
    <source>
        <dbReference type="PROSITE" id="PS50041"/>
    </source>
</evidence>
<protein>
    <recommendedName>
        <fullName evidence="2">C-type lectin domain-containing protein</fullName>
    </recommendedName>
</protein>
<keyword evidence="1" id="KW-1015">Disulfide bond</keyword>
<feature type="domain" description="C-type lectin" evidence="2">
    <location>
        <begin position="116"/>
        <end position="226"/>
    </location>
</feature>
<sequence length="232" mass="26897">MTWPAAQQFCRENYDDLATFTNMDDIRRVTRPSDYIYAWIGLIDDLTSWSRVMSAKSNSWRRSSTDSTSPGGFQAPWEKGEPNFHMAAETCLMMRNGLWLDANCQSNNVNFAVCVNGSKDFILVQSYHTWSGARDFCRKRYVDLAVIEDASQLTRVINLIAHHWVWIGFYRQPFLWSDNRITHFTNWINGEPDNKQNREHCTVESSLPEHPWLDATCESIQNVICQRGKLCA</sequence>
<reference evidence="3 4" key="1">
    <citation type="submission" date="2024-04" db="EMBL/GenBank/DDBJ databases">
        <authorList>
            <person name="Waldvogel A.-M."/>
            <person name="Schoenle A."/>
        </authorList>
    </citation>
    <scope>NUCLEOTIDE SEQUENCE [LARGE SCALE GENOMIC DNA]</scope>
</reference>
<dbReference type="Pfam" id="PF00059">
    <property type="entry name" value="Lectin_C"/>
    <property type="match status" value="2"/>
</dbReference>
<dbReference type="InterPro" id="IPR016186">
    <property type="entry name" value="C-type_lectin-like/link_sf"/>
</dbReference>
<evidence type="ECO:0000313" key="3">
    <source>
        <dbReference type="EMBL" id="CAL1605842.1"/>
    </source>
</evidence>
<dbReference type="SMART" id="SM00034">
    <property type="entry name" value="CLECT"/>
    <property type="match status" value="1"/>
</dbReference>
<organism evidence="3 4">
    <name type="scientific">Knipowitschia caucasica</name>
    <name type="common">Caucasian dwarf goby</name>
    <name type="synonym">Pomatoschistus caucasicus</name>
    <dbReference type="NCBI Taxonomy" id="637954"/>
    <lineage>
        <taxon>Eukaryota</taxon>
        <taxon>Metazoa</taxon>
        <taxon>Chordata</taxon>
        <taxon>Craniata</taxon>
        <taxon>Vertebrata</taxon>
        <taxon>Euteleostomi</taxon>
        <taxon>Actinopterygii</taxon>
        <taxon>Neopterygii</taxon>
        <taxon>Teleostei</taxon>
        <taxon>Neoteleostei</taxon>
        <taxon>Acanthomorphata</taxon>
        <taxon>Gobiaria</taxon>
        <taxon>Gobiiformes</taxon>
        <taxon>Gobioidei</taxon>
        <taxon>Gobiidae</taxon>
        <taxon>Gobiinae</taxon>
        <taxon>Knipowitschia</taxon>
    </lineage>
</organism>
<dbReference type="PANTHER" id="PTHR45784:SF3">
    <property type="entry name" value="C-TYPE LECTIN DOMAIN FAMILY 4 MEMBER K-LIKE-RELATED"/>
    <property type="match status" value="1"/>
</dbReference>
<dbReference type="Gene3D" id="3.10.100.10">
    <property type="entry name" value="Mannose-Binding Protein A, subunit A"/>
    <property type="match status" value="2"/>
</dbReference>
<dbReference type="EMBL" id="OZ035827">
    <property type="protein sequence ID" value="CAL1605842.1"/>
    <property type="molecule type" value="Genomic_DNA"/>
</dbReference>
<evidence type="ECO:0000256" key="1">
    <source>
        <dbReference type="ARBA" id="ARBA00023157"/>
    </source>
</evidence>
<dbReference type="AlphaFoldDB" id="A0AAV2LXM4"/>
<dbReference type="PROSITE" id="PS00615">
    <property type="entry name" value="C_TYPE_LECTIN_1"/>
    <property type="match status" value="1"/>
</dbReference>